<dbReference type="AlphaFoldDB" id="A0A875S3D6"/>
<evidence type="ECO:0000313" key="4">
    <source>
        <dbReference type="Proteomes" id="UP000662931"/>
    </source>
</evidence>
<feature type="coiled-coil region" evidence="1">
    <location>
        <begin position="285"/>
        <end position="312"/>
    </location>
</feature>
<feature type="compositionally biased region" description="Low complexity" evidence="2">
    <location>
        <begin position="227"/>
        <end position="243"/>
    </location>
</feature>
<dbReference type="Proteomes" id="UP000662931">
    <property type="component" value="Chromosome 3"/>
</dbReference>
<accession>A0A875S3D6</accession>
<feature type="region of interest" description="Disordered" evidence="2">
    <location>
        <begin position="122"/>
        <end position="176"/>
    </location>
</feature>
<keyword evidence="4" id="KW-1185">Reference proteome</keyword>
<dbReference type="EMBL" id="CP064814">
    <property type="protein sequence ID" value="QPG75403.1"/>
    <property type="molecule type" value="Genomic_DNA"/>
</dbReference>
<proteinExistence type="predicted"/>
<reference evidence="3" key="1">
    <citation type="submission" date="2020-10" db="EMBL/GenBank/DDBJ databases">
        <authorList>
            <person name="Roach M.J.R."/>
        </authorList>
    </citation>
    <scope>NUCLEOTIDE SEQUENCE</scope>
    <source>
        <strain evidence="3">CBS 1945</strain>
    </source>
</reference>
<keyword evidence="1" id="KW-0175">Coiled coil</keyword>
<dbReference type="KEGG" id="bnn:FOA43_002757"/>
<feature type="region of interest" description="Disordered" evidence="2">
    <location>
        <begin position="205"/>
        <end position="270"/>
    </location>
</feature>
<evidence type="ECO:0000256" key="2">
    <source>
        <dbReference type="SAM" id="MobiDB-lite"/>
    </source>
</evidence>
<feature type="compositionally biased region" description="Basic and acidic residues" evidence="2">
    <location>
        <begin position="126"/>
        <end position="137"/>
    </location>
</feature>
<protein>
    <submittedName>
        <fullName evidence="3">Uncharacterized protein</fullName>
    </submittedName>
</protein>
<dbReference type="RefSeq" id="XP_038778968.1">
    <property type="nucleotide sequence ID" value="XM_038923040.1"/>
</dbReference>
<gene>
    <name evidence="3" type="ORF">FOA43_002757</name>
</gene>
<feature type="compositionally biased region" description="Low complexity" evidence="2">
    <location>
        <begin position="256"/>
        <end position="270"/>
    </location>
</feature>
<name>A0A875S3D6_EENNA</name>
<evidence type="ECO:0000313" key="3">
    <source>
        <dbReference type="EMBL" id="QPG75403.1"/>
    </source>
</evidence>
<dbReference type="GeneID" id="62196158"/>
<organism evidence="3 4">
    <name type="scientific">Eeniella nana</name>
    <name type="common">Yeast</name>
    <name type="synonym">Brettanomyces nanus</name>
    <dbReference type="NCBI Taxonomy" id="13502"/>
    <lineage>
        <taxon>Eukaryota</taxon>
        <taxon>Fungi</taxon>
        <taxon>Dikarya</taxon>
        <taxon>Ascomycota</taxon>
        <taxon>Saccharomycotina</taxon>
        <taxon>Pichiomycetes</taxon>
        <taxon>Pichiales</taxon>
        <taxon>Pichiaceae</taxon>
        <taxon>Brettanomyces</taxon>
    </lineage>
</organism>
<evidence type="ECO:0000256" key="1">
    <source>
        <dbReference type="SAM" id="Coils"/>
    </source>
</evidence>
<sequence>MHFSSLFSVFREPSLIKASATPGVTLPSRDKFKKVHRIKRALRRIEYWLDKANGVHYTKKDLYYLSDPPPLEFSQFSALDSRQGSLISNAHEEKSYNADISPVSLDVKDILTMHASKISLALPTPDLRHPNGKERTKPSKIFRQSSWSTQSDDDWETPASVPDAQPLPSSPKESSELITRALAHAVSDVVHGSCEVETAAPANSLTAPSHVPKAATKAEAIDPVRPSSKASTETSSIATSTASREFPGTPGTPDGSFSSSSQARSTQVSANTHSRIIFPLTEVLIKKIQKGIKEYEEKIRQSEASSDKENVNHTEVKSADTNINKLKALRIHGDNTSSKSKLTNKPSVFKHAVLSKEDVQVFSPDVKQITAAPTSSPILPIFRGLPSNHFKLPTTEFPSFSPFFEPEHHLRIESFSESQDNEYSYKSNFQHVDEGKSERIFAEECGDSTVKKIYDSPESAYANWINKAFESGELFDMPMGEFGDSTTSTEDEEPDANRYGVTFKNTITVNHIDQDGPLEVIQKKETLYERKRRTVKETYDGMKSALKVKINPHWKTDKEFLRYNPLTVKQFERAVKWRVGHTKKGYWRDERAAQLRSYERQQKFILGSKQ</sequence>